<evidence type="ECO:0000256" key="6">
    <source>
        <dbReference type="ARBA" id="ARBA00023136"/>
    </source>
</evidence>
<comment type="cofactor">
    <cofactor evidence="1">
        <name>Zn(2+)</name>
        <dbReference type="ChEBI" id="CHEBI:29105"/>
    </cofactor>
</comment>
<dbReference type="RefSeq" id="WP_023016176.1">
    <property type="nucleotide sequence ID" value="NZ_AXDY01000014.1"/>
</dbReference>
<feature type="transmembrane region" description="Helical" evidence="7">
    <location>
        <begin position="34"/>
        <end position="56"/>
    </location>
</feature>
<sequence>MKQKIQLLFSPAIIFLLIYVISFTSSYITKSYFIFMLFVYIFLTIFIHELGHYILARIKKGILIKMIVGPFQFSRDAYISSNKEWAYVGGLTIIYFLNDEKKMYLWYYIGGPLFNFIFFLFFYNSNFMYGYVLAYLNLFYCIITLIPNFRKGVGTDGYVIHKLAKNDGKFTLLLKIKNSFNVPINYNNNKYLYEESKKIIDHELHFEEKFTIYLFQFYCLYIYGWKLTIDFSEEEIQSSNILTNMLEANMLTNHYLKEYPYQKEINSQKILLNKLSYLTKLRVSLIIKKTYENECEARNFLKRYPNNTVYNDNLMNYGEYLIIEEIISHSQKPGGFYG</sequence>
<comment type="caution">
    <text evidence="9">The sequence shown here is derived from an EMBL/GenBank/DDBJ whole genome shotgun (WGS) entry which is preliminary data.</text>
</comment>
<evidence type="ECO:0000256" key="3">
    <source>
        <dbReference type="ARBA" id="ARBA00007931"/>
    </source>
</evidence>
<keyword evidence="4 7" id="KW-0812">Transmembrane</keyword>
<dbReference type="Pfam" id="PF02163">
    <property type="entry name" value="Peptidase_M50"/>
    <property type="match status" value="1"/>
</dbReference>
<gene>
    <name evidence="9" type="ORF">SSIM_12055</name>
</gene>
<evidence type="ECO:0000313" key="10">
    <source>
        <dbReference type="Proteomes" id="UP000017131"/>
    </source>
</evidence>
<keyword evidence="5 7" id="KW-1133">Transmembrane helix</keyword>
<dbReference type="Proteomes" id="UP000017131">
    <property type="component" value="Unassembled WGS sequence"/>
</dbReference>
<organism evidence="9 10">
    <name type="scientific">Staphylococcus simulans UMC-CNS-990</name>
    <dbReference type="NCBI Taxonomy" id="1405498"/>
    <lineage>
        <taxon>Bacteria</taxon>
        <taxon>Bacillati</taxon>
        <taxon>Bacillota</taxon>
        <taxon>Bacilli</taxon>
        <taxon>Bacillales</taxon>
        <taxon>Staphylococcaceae</taxon>
        <taxon>Staphylococcus</taxon>
    </lineage>
</organism>
<proteinExistence type="inferred from homology"/>
<accession>A0ABN0PAI1</accession>
<feature type="transmembrane region" description="Helical" evidence="7">
    <location>
        <begin position="7"/>
        <end position="28"/>
    </location>
</feature>
<evidence type="ECO:0000256" key="2">
    <source>
        <dbReference type="ARBA" id="ARBA00004141"/>
    </source>
</evidence>
<evidence type="ECO:0000256" key="4">
    <source>
        <dbReference type="ARBA" id="ARBA00022692"/>
    </source>
</evidence>
<keyword evidence="6 7" id="KW-0472">Membrane</keyword>
<evidence type="ECO:0000259" key="8">
    <source>
        <dbReference type="Pfam" id="PF02163"/>
    </source>
</evidence>
<evidence type="ECO:0000313" key="9">
    <source>
        <dbReference type="EMBL" id="ERS92464.1"/>
    </source>
</evidence>
<name>A0ABN0PAI1_STASI</name>
<evidence type="ECO:0000256" key="7">
    <source>
        <dbReference type="SAM" id="Phobius"/>
    </source>
</evidence>
<dbReference type="InterPro" id="IPR008915">
    <property type="entry name" value="Peptidase_M50"/>
</dbReference>
<feature type="transmembrane region" description="Helical" evidence="7">
    <location>
        <begin position="128"/>
        <end position="146"/>
    </location>
</feature>
<keyword evidence="10" id="KW-1185">Reference proteome</keyword>
<comment type="similarity">
    <text evidence="3">Belongs to the peptidase M50B family.</text>
</comment>
<evidence type="ECO:0000256" key="5">
    <source>
        <dbReference type="ARBA" id="ARBA00022989"/>
    </source>
</evidence>
<evidence type="ECO:0000256" key="1">
    <source>
        <dbReference type="ARBA" id="ARBA00001947"/>
    </source>
</evidence>
<protein>
    <recommendedName>
        <fullName evidence="8">Peptidase M50 domain-containing protein</fullName>
    </recommendedName>
</protein>
<feature type="domain" description="Peptidase M50" evidence="8">
    <location>
        <begin position="38"/>
        <end position="202"/>
    </location>
</feature>
<comment type="subcellular location">
    <subcellularLocation>
        <location evidence="2">Membrane</location>
        <topology evidence="2">Multi-pass membrane protein</topology>
    </subcellularLocation>
</comment>
<reference evidence="9 10" key="1">
    <citation type="journal article" date="2013" name="Genome Announc.">
        <title>Draft Genome Sequence of Staphylococcus simulans UMC-CNS-990, Isolated from a Case of Chronic Bovine Mastitis.</title>
        <authorList>
            <person name="Calcutt M.J."/>
            <person name="Foecking M.F."/>
            <person name="Hsieh H.Y."/>
            <person name="Perry J."/>
            <person name="Stewart G.C."/>
            <person name="Middleton J.R."/>
        </authorList>
    </citation>
    <scope>NUCLEOTIDE SEQUENCE [LARGE SCALE GENOMIC DNA]</scope>
    <source>
        <strain evidence="9 10">UMC-CNS-990</strain>
    </source>
</reference>
<feature type="transmembrane region" description="Helical" evidence="7">
    <location>
        <begin position="104"/>
        <end position="122"/>
    </location>
</feature>
<dbReference type="EMBL" id="AXDY01000014">
    <property type="protein sequence ID" value="ERS92464.1"/>
    <property type="molecule type" value="Genomic_DNA"/>
</dbReference>